<dbReference type="Pfam" id="PF13087">
    <property type="entry name" value="AAA_12"/>
    <property type="match status" value="1"/>
</dbReference>
<evidence type="ECO:0000256" key="3">
    <source>
        <dbReference type="ARBA" id="ARBA00022806"/>
    </source>
</evidence>
<feature type="domain" description="DNA2/NAM7 helicase-like C-terminal" evidence="5">
    <location>
        <begin position="975"/>
        <end position="1134"/>
    </location>
</feature>
<keyword evidence="3" id="KW-0347">Helicase</keyword>
<keyword evidence="4" id="KW-0067">ATP-binding</keyword>
<dbReference type="GO" id="GO:0005524">
    <property type="term" value="F:ATP binding"/>
    <property type="evidence" value="ECO:0007669"/>
    <property type="project" value="UniProtKB-KW"/>
</dbReference>
<evidence type="ECO:0000256" key="2">
    <source>
        <dbReference type="ARBA" id="ARBA00022801"/>
    </source>
</evidence>
<dbReference type="InterPro" id="IPR038720">
    <property type="entry name" value="YprB_RNase_H-like_dom"/>
</dbReference>
<dbReference type="Pfam" id="PF13604">
    <property type="entry name" value="AAA_30"/>
    <property type="match status" value="1"/>
</dbReference>
<dbReference type="InterPro" id="IPR027417">
    <property type="entry name" value="P-loop_NTPase"/>
</dbReference>
<dbReference type="PANTHER" id="PTHR43788">
    <property type="entry name" value="DNA2/NAM7 HELICASE FAMILY MEMBER"/>
    <property type="match status" value="1"/>
</dbReference>
<evidence type="ECO:0000313" key="8">
    <source>
        <dbReference type="Proteomes" id="UP000243784"/>
    </source>
</evidence>
<dbReference type="AlphaFoldDB" id="A0A1D9DXS9"/>
<dbReference type="InterPro" id="IPR047187">
    <property type="entry name" value="SF1_C_Upf1"/>
</dbReference>
<evidence type="ECO:0008006" key="9">
    <source>
        <dbReference type="Google" id="ProtNLM"/>
    </source>
</evidence>
<organism evidence="7 8">
    <name type="scientific">Candidatus Rhodoluna planktonica</name>
    <dbReference type="NCBI Taxonomy" id="535712"/>
    <lineage>
        <taxon>Bacteria</taxon>
        <taxon>Bacillati</taxon>
        <taxon>Actinomycetota</taxon>
        <taxon>Actinomycetes</taxon>
        <taxon>Micrococcales</taxon>
        <taxon>Microbacteriaceae</taxon>
        <taxon>Luna cluster</taxon>
        <taxon>Luna-1 subcluster</taxon>
        <taxon>Rhodoluna</taxon>
    </lineage>
</organism>
<dbReference type="KEGG" id="rpla:A4Z71_00970"/>
<evidence type="ECO:0000313" key="7">
    <source>
        <dbReference type="EMBL" id="AOY55613.1"/>
    </source>
</evidence>
<dbReference type="InterPro" id="IPR050534">
    <property type="entry name" value="Coronavir_polyprotein_1ab"/>
</dbReference>
<dbReference type="InterPro" id="IPR012337">
    <property type="entry name" value="RNaseH-like_sf"/>
</dbReference>
<dbReference type="Pfam" id="PF13482">
    <property type="entry name" value="RNase_H_2"/>
    <property type="match status" value="1"/>
</dbReference>
<dbReference type="NCBIfam" id="TIGR03491">
    <property type="entry name" value="TM0106 family RecB-like putative nuclease"/>
    <property type="match status" value="1"/>
</dbReference>
<dbReference type="Gene3D" id="3.40.50.300">
    <property type="entry name" value="P-loop containing nucleotide triphosphate hydrolases"/>
    <property type="match status" value="2"/>
</dbReference>
<dbReference type="GO" id="GO:0043139">
    <property type="term" value="F:5'-3' DNA helicase activity"/>
    <property type="evidence" value="ECO:0007669"/>
    <property type="project" value="TreeGrafter"/>
</dbReference>
<dbReference type="SUPFAM" id="SSF52540">
    <property type="entry name" value="P-loop containing nucleoside triphosphate hydrolases"/>
    <property type="match status" value="1"/>
</dbReference>
<protein>
    <recommendedName>
        <fullName evidence="9">DNA helicase</fullName>
    </recommendedName>
</protein>
<dbReference type="OrthoDB" id="9757917at2"/>
<name>A0A1D9DXS9_9MICO</name>
<evidence type="ECO:0000259" key="6">
    <source>
        <dbReference type="Pfam" id="PF13482"/>
    </source>
</evidence>
<sequence>MKKLDELWSFNTRDLMRAASCDHCTRLAIARELDLPGVRQLISQFDKPVQGLPVIYGERFEAAIEQELLENLGPNAVQKPQSADPEATIALMRAKVPIIYQGSLKHRTGNLEFSGRPDFLVRGDYILEFIEGKLTARPKVFGQDTHQVFDTESYTAFDAKLAGTAKPHYLLQVALYADALENVGLKANQQHGLILGSRQLAFFDEAEIVPAMRQARQFLINQTSNPISDFELSPENLYCLSTDICSVCEYPDLCADSRLKVDHLSQVAGINRSQIEKLRVHGITTLAQLAAANQSPENLNGETFGKIQKQAALQHSFKTTGQHSFEILPDPELQVLPPSNQFDVFFDIEGFPFYEERGGLEYLWGATLRDGSFHPWWAHDRDQEKLAFEGFVTWAYQLMQKHPEAHIYHYAQYEITALNRMVQRHGSMSAEVSWLLEEGRFIDLYKVVRGSIQISQPSYSIKKLEVFYELGREGDVTDAMGSVESYENYRQLMQSNEFDKAQIELASIGDYNRADCISTQKLYDWLAGMPAAATLYEHHRAVVDRKKRERADQTEEERAGTKSEIELAQLQQTTDKIAQALANWPWGKDHEADYRAKIWLALVHSVLFYKREEVVFWRDLLIKRDAPLEALERDRTALVVLGCELLDTDPVRSTATYKYQLEPNQVCFLKPGDKLFIRFDYGANQQDTDRGEVISIENGQVLFKRNLGADGTQYEPLALIENTLVMAGSKQETIRDYALFLANEWGDPTLEPPMGFAALDLLMRRPPRLTQGNLAPVIEEEYLPAIIDSVERLDNSVLAIQGPPGTGKTYLGSHTIAHLVAQGKKVAVVANSHSAIENMLHGCIRAGVDPAKIAKQNKKGEKSAKPWVTPSSYAVQENFINRQTGGFVIGGTSWTLSNPKVSSVNFDYLFIDEAAQFSLVDAIAVSAATKNLILLGDPMQLTQVVQAVHPGGVDNSALGHYMGESEIIDDTFGYFIEVTRRMHPKVNQPVSWLAYQQRLHSHPSASNQSLPQLAPAFQAIACEHSGNSTYAFEEIEVVLQLVRQHARLTEQSEILVVAPYNAQVDLIRKALSAANFSDVQVGTVDKFQGREGMVVIISLATSSAADAPRGLEFLLDKNRLNVALSRARTNSYLVFSPGLARSKFSSVAEVKCVSRLVGLLDFADFFPHFSHYPPLAV</sequence>
<evidence type="ECO:0000256" key="4">
    <source>
        <dbReference type="ARBA" id="ARBA00022840"/>
    </source>
</evidence>
<keyword evidence="2" id="KW-0378">Hydrolase</keyword>
<accession>A0A1D9DXS9</accession>
<dbReference type="PANTHER" id="PTHR43788:SF8">
    <property type="entry name" value="DNA-BINDING PROTEIN SMUBP-2"/>
    <property type="match status" value="1"/>
</dbReference>
<dbReference type="Proteomes" id="UP000243784">
    <property type="component" value="Chromosome"/>
</dbReference>
<dbReference type="CDD" id="cd18808">
    <property type="entry name" value="SF1_C_Upf1"/>
    <property type="match status" value="1"/>
</dbReference>
<evidence type="ECO:0000259" key="5">
    <source>
        <dbReference type="Pfam" id="PF13087"/>
    </source>
</evidence>
<reference evidence="7 8" key="1">
    <citation type="journal article" date="2016" name="Biochim. Biophys. Acta">
        <title>Photochemical characterization of actinorhodopsin and its functional existence in the natural host.</title>
        <authorList>
            <person name="Nakamura S."/>
            <person name="Kikukawa T."/>
            <person name="Tamogami J."/>
            <person name="Kamiya M."/>
            <person name="Aizawa T."/>
            <person name="Hahn M.W."/>
            <person name="Ihara K."/>
            <person name="Kamo N."/>
            <person name="Demura M."/>
        </authorList>
    </citation>
    <scope>NUCLEOTIDE SEQUENCE [LARGE SCALE GENOMIC DNA]</scope>
    <source>
        <strain evidence="7 8">MWH-Dar1</strain>
    </source>
</reference>
<dbReference type="RefSeq" id="WP_070954127.1">
    <property type="nucleotide sequence ID" value="NZ_CP015208.1"/>
</dbReference>
<dbReference type="GO" id="GO:0016787">
    <property type="term" value="F:hydrolase activity"/>
    <property type="evidence" value="ECO:0007669"/>
    <property type="project" value="UniProtKB-KW"/>
</dbReference>
<keyword evidence="8" id="KW-1185">Reference proteome</keyword>
<dbReference type="STRING" id="535712.A4Z71_00970"/>
<dbReference type="InterPro" id="IPR041679">
    <property type="entry name" value="DNA2/NAM7-like_C"/>
</dbReference>
<dbReference type="EMBL" id="CP015208">
    <property type="protein sequence ID" value="AOY55613.1"/>
    <property type="molecule type" value="Genomic_DNA"/>
</dbReference>
<dbReference type="CDD" id="cd17934">
    <property type="entry name" value="DEXXQc_Upf1-like"/>
    <property type="match status" value="1"/>
</dbReference>
<keyword evidence="1" id="KW-0547">Nucleotide-binding</keyword>
<evidence type="ECO:0000256" key="1">
    <source>
        <dbReference type="ARBA" id="ARBA00022741"/>
    </source>
</evidence>
<dbReference type="InterPro" id="IPR019993">
    <property type="entry name" value="RecB_nuclease_TM0106_put"/>
</dbReference>
<proteinExistence type="predicted"/>
<gene>
    <name evidence="7" type="ORF">A4Z71_00970</name>
</gene>
<feature type="domain" description="YprB ribonuclease H-like" evidence="6">
    <location>
        <begin position="344"/>
        <end position="526"/>
    </location>
</feature>
<dbReference type="SUPFAM" id="SSF53098">
    <property type="entry name" value="Ribonuclease H-like"/>
    <property type="match status" value="1"/>
</dbReference>